<dbReference type="FunFam" id="3.30.540.30:FF:000002">
    <property type="entry name" value="Dipeptidyl peptidase 3"/>
    <property type="match status" value="1"/>
</dbReference>
<proteinExistence type="inferred from homology"/>
<protein>
    <recommendedName>
        <fullName evidence="5 14">Dipeptidyl peptidase 3</fullName>
        <ecNumber evidence="4 14">3.4.14.4</ecNumber>
    </recommendedName>
    <alternativeName>
        <fullName evidence="14">Dipeptidyl aminopeptidase III</fullName>
    </alternativeName>
    <alternativeName>
        <fullName evidence="14">Dipeptidyl peptidase III</fullName>
    </alternativeName>
</protein>
<keyword evidence="7 14" id="KW-0963">Cytoplasm</keyword>
<accession>A0A1I7YLE5</accession>
<dbReference type="WBParaSite" id="L893_g17528.t1">
    <property type="protein sequence ID" value="L893_g17528.t1"/>
    <property type="gene ID" value="L893_g17528"/>
</dbReference>
<dbReference type="GO" id="GO:0006508">
    <property type="term" value="P:proteolysis"/>
    <property type="evidence" value="ECO:0007669"/>
    <property type="project" value="UniProtKB-KW"/>
</dbReference>
<dbReference type="InterPro" id="IPR005317">
    <property type="entry name" value="Dipeptidyl-peptase3"/>
</dbReference>
<evidence type="ECO:0000256" key="9">
    <source>
        <dbReference type="ARBA" id="ARBA00022723"/>
    </source>
</evidence>
<feature type="binding site" evidence="16">
    <location>
        <position position="486"/>
    </location>
    <ligand>
        <name>Zn(2+)</name>
        <dbReference type="ChEBI" id="CHEBI:29105"/>
        <note>catalytic</note>
    </ligand>
</feature>
<dbReference type="Proteomes" id="UP000095287">
    <property type="component" value="Unplaced"/>
</dbReference>
<evidence type="ECO:0000256" key="3">
    <source>
        <dbReference type="ARBA" id="ARBA00010200"/>
    </source>
</evidence>
<dbReference type="PANTHER" id="PTHR23422">
    <property type="entry name" value="DIPEPTIDYL PEPTIDASE III-RELATED"/>
    <property type="match status" value="1"/>
</dbReference>
<feature type="binding site" evidence="16">
    <location>
        <position position="539"/>
    </location>
    <ligand>
        <name>Zn(2+)</name>
        <dbReference type="ChEBI" id="CHEBI:29105"/>
        <note>catalytic</note>
    </ligand>
</feature>
<feature type="active site" evidence="15">
    <location>
        <position position="482"/>
    </location>
</feature>
<evidence type="ECO:0000256" key="5">
    <source>
        <dbReference type="ARBA" id="ARBA00014713"/>
    </source>
</evidence>
<sequence length="751" mass="85617">MLFQRISTRFCFRSALGLRTGYRTASSNTLANTLKKMKEQNQPINPLYVLSNTSPIVKLDCDEAFKSLTEKQKLYAHHISRASFLGSLATFAQVSRESLGIFVVLHRIFEANSPEMLQAKATQIGFTDEEYQAFLIYAVGFFANSGNYKGFGDTKFIPNLPKDKFRSLVAISEDDTTLGSRVPLMSLYNRIEHNLYSISNFVATLGFNDEHITTYHSGFVTKTDCDIADRYMKSRRMEAFNTRLQKTVEDGKPEYTIWVASEKQKETETTEFEGVTFRVKYGDHSDAMMLAVCELEKAKQYADNEIQRGMIGKYIDSFKYGNLQDHVEGSRLWIRDVGPAVESYIGFIENYRDPAGVRGEWEGFAAAVNEETSRVFQELVKQAEQLLKRLPWGEAYEKDKFLKPDFTALDVISFAGSGIPSGINIPNYDEIRQDEGFKNVTLSNVISAIPSNQRITFLTADDEALYHKYFKESFNVQVGLHELLGHGSGKLFFRDDEGKFNFDQSVVKDIVGGGPIQSWYEKGESWSSVFGEHSNAYEECRAEAVGYFLSCFDDILKIFGHEGQEAQDVKYVNWMNELRSGLCGLEFYNPEKDLWGQAHSRARYVLLKVCMAAGQDFVKVDECVGEDGEPDLLLTVDRSKIETVGKPAMADFLKSLQFYKSTADAKRGIAFFKDWDRVNERELRWHKIVLSRRSPRRLFLQSNTFITDQGVELKNYPLDPNGFIKSVVDRYDAEHIQAAQSIWDFNYVNSL</sequence>
<evidence type="ECO:0000256" key="14">
    <source>
        <dbReference type="PIRNR" id="PIRNR007828"/>
    </source>
</evidence>
<comment type="catalytic activity">
    <reaction evidence="1 14">
        <text>Release of an N-terminal dipeptide from a peptide comprising four or more residues, with broad specificity. Also acts on dipeptidyl 2-naphthylamides.</text>
        <dbReference type="EC" id="3.4.14.4"/>
    </reaction>
</comment>
<evidence type="ECO:0000256" key="11">
    <source>
        <dbReference type="ARBA" id="ARBA00022833"/>
    </source>
</evidence>
<dbReference type="GO" id="GO:0008235">
    <property type="term" value="F:metalloexopeptidase activity"/>
    <property type="evidence" value="ECO:0007669"/>
    <property type="project" value="InterPro"/>
</dbReference>
<dbReference type="AlphaFoldDB" id="A0A1I7YLE5"/>
<dbReference type="GO" id="GO:0005737">
    <property type="term" value="C:cytoplasm"/>
    <property type="evidence" value="ECO:0007669"/>
    <property type="project" value="UniProtKB-SubCell"/>
</dbReference>
<evidence type="ECO:0000256" key="13">
    <source>
        <dbReference type="ARBA" id="ARBA00023049"/>
    </source>
</evidence>
<dbReference type="EC" id="3.4.14.4" evidence="4 14"/>
<evidence type="ECO:0000256" key="12">
    <source>
        <dbReference type="ARBA" id="ARBA00022990"/>
    </source>
</evidence>
<name>A0A1I7YLE5_9BILA</name>
<keyword evidence="17" id="KW-1185">Reference proteome</keyword>
<evidence type="ECO:0000256" key="15">
    <source>
        <dbReference type="PIRSR" id="PIRSR007828-1"/>
    </source>
</evidence>
<evidence type="ECO:0000256" key="1">
    <source>
        <dbReference type="ARBA" id="ARBA00001336"/>
    </source>
</evidence>
<dbReference type="Pfam" id="PF03571">
    <property type="entry name" value="Peptidase_M49"/>
    <property type="match status" value="1"/>
</dbReference>
<evidence type="ECO:0000256" key="7">
    <source>
        <dbReference type="ARBA" id="ARBA00022490"/>
    </source>
</evidence>
<comment type="cofactor">
    <cofactor evidence="14 16">
        <name>Zn(2+)</name>
        <dbReference type="ChEBI" id="CHEBI:29105"/>
    </cofactor>
    <text evidence="14 16">Binds 1 zinc ion per subunit.</text>
</comment>
<keyword evidence="6 14" id="KW-0031">Aminopeptidase</keyword>
<feature type="binding site" evidence="16">
    <location>
        <position position="481"/>
    </location>
    <ligand>
        <name>Zn(2+)</name>
        <dbReference type="ChEBI" id="CHEBI:29105"/>
        <note>catalytic</note>
    </ligand>
</feature>
<keyword evidence="9 14" id="KW-0479">Metal-binding</keyword>
<dbReference type="GO" id="GO:0008270">
    <property type="term" value="F:zinc ion binding"/>
    <property type="evidence" value="ECO:0007669"/>
    <property type="project" value="UniProtKB-ARBA"/>
</dbReference>
<dbReference type="GO" id="GO:0004177">
    <property type="term" value="F:aminopeptidase activity"/>
    <property type="evidence" value="ECO:0007669"/>
    <property type="project" value="UniProtKB-KW"/>
</dbReference>
<keyword evidence="10 14" id="KW-0378">Hydrolase</keyword>
<keyword evidence="13 14" id="KW-0482">Metalloprotease</keyword>
<dbReference type="PIRSF" id="PIRSF007828">
    <property type="entry name" value="Dipeptidyl-peptidase_III"/>
    <property type="match status" value="1"/>
</dbReference>
<evidence type="ECO:0000313" key="18">
    <source>
        <dbReference type="WBParaSite" id="L893_g17528.t1"/>
    </source>
</evidence>
<dbReference type="PANTHER" id="PTHR23422:SF11">
    <property type="entry name" value="DIPEPTIDYL PEPTIDASE 3"/>
    <property type="match status" value="1"/>
</dbReference>
<dbReference type="GO" id="GO:0008239">
    <property type="term" value="F:dipeptidyl-peptidase activity"/>
    <property type="evidence" value="ECO:0007669"/>
    <property type="project" value="UniProtKB-UniRule"/>
</dbReference>
<evidence type="ECO:0000313" key="17">
    <source>
        <dbReference type="Proteomes" id="UP000095287"/>
    </source>
</evidence>
<comment type="similarity">
    <text evidence="3 14">Belongs to the peptidase M49 family.</text>
</comment>
<dbReference type="FunFam" id="3.30.540.30:FF:000001">
    <property type="entry name" value="Dipeptidyl peptidase 3"/>
    <property type="match status" value="1"/>
</dbReference>
<evidence type="ECO:0000256" key="16">
    <source>
        <dbReference type="PIRSR" id="PIRSR007828-2"/>
    </source>
</evidence>
<dbReference type="FunFam" id="3.30.540.30:FF:000003">
    <property type="entry name" value="Dipeptidyl peptidase 3"/>
    <property type="match status" value="1"/>
</dbReference>
<keyword evidence="8 14" id="KW-0645">Protease</keyword>
<evidence type="ECO:0000256" key="8">
    <source>
        <dbReference type="ARBA" id="ARBA00022670"/>
    </source>
</evidence>
<evidence type="ECO:0000256" key="6">
    <source>
        <dbReference type="ARBA" id="ARBA00022438"/>
    </source>
</evidence>
<dbReference type="InterPro" id="IPR039461">
    <property type="entry name" value="Peptidase_M49"/>
</dbReference>
<dbReference type="Gene3D" id="3.30.540.30">
    <property type="match status" value="3"/>
</dbReference>
<keyword evidence="11 14" id="KW-0862">Zinc</keyword>
<evidence type="ECO:0000256" key="10">
    <source>
        <dbReference type="ARBA" id="ARBA00022801"/>
    </source>
</evidence>
<evidence type="ECO:0000256" key="2">
    <source>
        <dbReference type="ARBA" id="ARBA00004496"/>
    </source>
</evidence>
<evidence type="ECO:0000256" key="4">
    <source>
        <dbReference type="ARBA" id="ARBA00012063"/>
    </source>
</evidence>
<reference evidence="18" key="1">
    <citation type="submission" date="2016-11" db="UniProtKB">
        <authorList>
            <consortium name="WormBaseParasite"/>
        </authorList>
    </citation>
    <scope>IDENTIFICATION</scope>
</reference>
<comment type="subcellular location">
    <subcellularLocation>
        <location evidence="2">Cytoplasm</location>
    </subcellularLocation>
</comment>
<keyword evidence="12" id="KW-0007">Acetylation</keyword>
<organism evidence="17 18">
    <name type="scientific">Steinernema glaseri</name>
    <dbReference type="NCBI Taxonomy" id="37863"/>
    <lineage>
        <taxon>Eukaryota</taxon>
        <taxon>Metazoa</taxon>
        <taxon>Ecdysozoa</taxon>
        <taxon>Nematoda</taxon>
        <taxon>Chromadorea</taxon>
        <taxon>Rhabditida</taxon>
        <taxon>Tylenchina</taxon>
        <taxon>Panagrolaimomorpha</taxon>
        <taxon>Strongyloidoidea</taxon>
        <taxon>Steinernematidae</taxon>
        <taxon>Steinernema</taxon>
    </lineage>
</organism>